<evidence type="ECO:0000256" key="2">
    <source>
        <dbReference type="ARBA" id="ARBA00023054"/>
    </source>
</evidence>
<keyword evidence="6" id="KW-1185">Reference proteome</keyword>
<sequence length="102" mass="11237">MSQHSVTIEVANRRLKISCPSGQESSLLLAAEELNQRLLTDSKTCSIKTPEQSLVMTALNLSNDLLAARKELIDERAALQSKIDLLQATIKQAVISEYLKKA</sequence>
<dbReference type="Proteomes" id="UP000321525">
    <property type="component" value="Unassembled WGS sequence"/>
</dbReference>
<feature type="coiled-coil region" evidence="3">
    <location>
        <begin position="62"/>
        <end position="89"/>
    </location>
</feature>
<gene>
    <name evidence="5" type="primary">zapA</name>
    <name evidence="4" type="ORF">ESZ26_17995</name>
    <name evidence="5" type="ORF">ESZ27_17865</name>
</gene>
<dbReference type="InterPro" id="IPR042233">
    <property type="entry name" value="Cell_div_ZapA_N"/>
</dbReference>
<evidence type="ECO:0000256" key="3">
    <source>
        <dbReference type="SAM" id="Coils"/>
    </source>
</evidence>
<proteinExistence type="inferred from homology"/>
<organism evidence="5 7">
    <name type="scientific">Colwellia hornerae</name>
    <dbReference type="NCBI Taxonomy" id="89402"/>
    <lineage>
        <taxon>Bacteria</taxon>
        <taxon>Pseudomonadati</taxon>
        <taxon>Pseudomonadota</taxon>
        <taxon>Gammaproteobacteria</taxon>
        <taxon>Alteromonadales</taxon>
        <taxon>Colwelliaceae</taxon>
        <taxon>Colwellia</taxon>
    </lineage>
</organism>
<evidence type="ECO:0000313" key="7">
    <source>
        <dbReference type="Proteomes" id="UP000321917"/>
    </source>
</evidence>
<dbReference type="Gene3D" id="3.30.160.880">
    <property type="entry name" value="Cell division protein ZapA protomer, N-terminal domain"/>
    <property type="match status" value="1"/>
</dbReference>
<dbReference type="InterPro" id="IPR036192">
    <property type="entry name" value="Cell_div_ZapA-like_sf"/>
</dbReference>
<dbReference type="InterPro" id="IPR007838">
    <property type="entry name" value="Cell_div_ZapA-like"/>
</dbReference>
<dbReference type="Pfam" id="PF05164">
    <property type="entry name" value="ZapA"/>
    <property type="match status" value="1"/>
</dbReference>
<comment type="caution">
    <text evidence="5">The sequence shown here is derived from an EMBL/GenBank/DDBJ whole genome shotgun (WGS) entry which is preliminary data.</text>
</comment>
<dbReference type="OrthoDB" id="5772359at2"/>
<evidence type="ECO:0000313" key="6">
    <source>
        <dbReference type="Proteomes" id="UP000321525"/>
    </source>
</evidence>
<protein>
    <submittedName>
        <fullName evidence="5">Cell division protein ZapA</fullName>
    </submittedName>
</protein>
<keyword evidence="5" id="KW-0132">Cell division</keyword>
<evidence type="ECO:0000256" key="1">
    <source>
        <dbReference type="ARBA" id="ARBA00010074"/>
    </source>
</evidence>
<dbReference type="EMBL" id="VOLR01000038">
    <property type="protein sequence ID" value="TWX54311.1"/>
    <property type="molecule type" value="Genomic_DNA"/>
</dbReference>
<comment type="similarity">
    <text evidence="1">Belongs to the ZapA family. Type 1 subfamily.</text>
</comment>
<name>A0A5C6Q2Q5_9GAMM</name>
<accession>A0A5C6Q2Q5</accession>
<keyword evidence="2 3" id="KW-0175">Coiled coil</keyword>
<keyword evidence="5" id="KW-0131">Cell cycle</keyword>
<dbReference type="SUPFAM" id="SSF102829">
    <property type="entry name" value="Cell division protein ZapA-like"/>
    <property type="match status" value="1"/>
</dbReference>
<evidence type="ECO:0000313" key="5">
    <source>
        <dbReference type="EMBL" id="TWX63113.1"/>
    </source>
</evidence>
<dbReference type="AlphaFoldDB" id="A0A5C6Q2Q5"/>
<dbReference type="Gene3D" id="1.20.5.50">
    <property type="match status" value="1"/>
</dbReference>
<reference evidence="5 7" key="1">
    <citation type="submission" date="2019-07" db="EMBL/GenBank/DDBJ databases">
        <title>Genomes of sea-ice associated Colwellia species.</title>
        <authorList>
            <person name="Bowman J.P."/>
        </authorList>
    </citation>
    <scope>NUCLEOTIDE SEQUENCE [LARGE SCALE GENOMIC DNA]</scope>
    <source>
        <strain evidence="4 6">ACAM 607</strain>
        <strain evidence="5 7">IC036</strain>
    </source>
</reference>
<dbReference type="GO" id="GO:0051301">
    <property type="term" value="P:cell division"/>
    <property type="evidence" value="ECO:0007669"/>
    <property type="project" value="UniProtKB-KW"/>
</dbReference>
<dbReference type="RefSeq" id="WP_146801054.1">
    <property type="nucleotide sequence ID" value="NZ_VOLP01000037.1"/>
</dbReference>
<dbReference type="EMBL" id="VOLQ01000053">
    <property type="protein sequence ID" value="TWX63113.1"/>
    <property type="molecule type" value="Genomic_DNA"/>
</dbReference>
<dbReference type="Proteomes" id="UP000321917">
    <property type="component" value="Unassembled WGS sequence"/>
</dbReference>
<evidence type="ECO:0000313" key="4">
    <source>
        <dbReference type="EMBL" id="TWX54311.1"/>
    </source>
</evidence>